<protein>
    <recommendedName>
        <fullName evidence="1">non-specific serine/threonine protein kinase</fullName>
        <ecNumber evidence="1">2.7.11.1</ecNumber>
    </recommendedName>
</protein>
<dbReference type="OrthoDB" id="4062651at2759"/>
<dbReference type="PANTHER" id="PTHR48006:SF102">
    <property type="entry name" value="LEUCINE-RICH REPEAT-CONTAINING PROTEIN DDB_G0281931-RELATED"/>
    <property type="match status" value="1"/>
</dbReference>
<comment type="catalytic activity">
    <reaction evidence="7">
        <text>L-threonyl-[protein] + ATP = O-phospho-L-threonyl-[protein] + ADP + H(+)</text>
        <dbReference type="Rhea" id="RHEA:46608"/>
        <dbReference type="Rhea" id="RHEA-COMP:11060"/>
        <dbReference type="Rhea" id="RHEA-COMP:11605"/>
        <dbReference type="ChEBI" id="CHEBI:15378"/>
        <dbReference type="ChEBI" id="CHEBI:30013"/>
        <dbReference type="ChEBI" id="CHEBI:30616"/>
        <dbReference type="ChEBI" id="CHEBI:61977"/>
        <dbReference type="ChEBI" id="CHEBI:456216"/>
        <dbReference type="EC" id="2.7.11.1"/>
    </reaction>
</comment>
<dbReference type="STRING" id="218851.A0A2G5CE51"/>
<dbReference type="Gene3D" id="3.30.200.20">
    <property type="entry name" value="Phosphorylase Kinase, domain 1"/>
    <property type="match status" value="1"/>
</dbReference>
<dbReference type="PROSITE" id="PS50011">
    <property type="entry name" value="PROTEIN_KINASE_DOM"/>
    <property type="match status" value="1"/>
</dbReference>
<accession>A0A2G5CE51</accession>
<evidence type="ECO:0000256" key="7">
    <source>
        <dbReference type="ARBA" id="ARBA00047899"/>
    </source>
</evidence>
<evidence type="ECO:0000313" key="11">
    <source>
        <dbReference type="EMBL" id="PIA29542.1"/>
    </source>
</evidence>
<dbReference type="AlphaFoldDB" id="A0A2G5CE51"/>
<keyword evidence="5" id="KW-0418">Kinase</keyword>
<keyword evidence="12" id="KW-1185">Reference proteome</keyword>
<evidence type="ECO:0000256" key="1">
    <source>
        <dbReference type="ARBA" id="ARBA00012513"/>
    </source>
</evidence>
<dbReference type="InterPro" id="IPR017441">
    <property type="entry name" value="Protein_kinase_ATP_BS"/>
</dbReference>
<dbReference type="InterPro" id="IPR011009">
    <property type="entry name" value="Kinase-like_dom_sf"/>
</dbReference>
<evidence type="ECO:0000256" key="6">
    <source>
        <dbReference type="ARBA" id="ARBA00022840"/>
    </source>
</evidence>
<dbReference type="InterPro" id="IPR000719">
    <property type="entry name" value="Prot_kinase_dom"/>
</dbReference>
<dbReference type="PROSITE" id="PS00107">
    <property type="entry name" value="PROTEIN_KINASE_ATP"/>
    <property type="match status" value="1"/>
</dbReference>
<evidence type="ECO:0000256" key="5">
    <source>
        <dbReference type="ARBA" id="ARBA00022777"/>
    </source>
</evidence>
<evidence type="ECO:0000256" key="4">
    <source>
        <dbReference type="ARBA" id="ARBA00022741"/>
    </source>
</evidence>
<name>A0A2G5CE51_AQUCA</name>
<feature type="domain" description="Protein kinase" evidence="10">
    <location>
        <begin position="41"/>
        <end position="113"/>
    </location>
</feature>
<evidence type="ECO:0000313" key="12">
    <source>
        <dbReference type="Proteomes" id="UP000230069"/>
    </source>
</evidence>
<dbReference type="GO" id="GO:0005524">
    <property type="term" value="F:ATP binding"/>
    <property type="evidence" value="ECO:0007669"/>
    <property type="project" value="UniProtKB-UniRule"/>
</dbReference>
<comment type="catalytic activity">
    <reaction evidence="8">
        <text>L-seryl-[protein] + ATP = O-phospho-L-seryl-[protein] + ADP + H(+)</text>
        <dbReference type="Rhea" id="RHEA:17989"/>
        <dbReference type="Rhea" id="RHEA-COMP:9863"/>
        <dbReference type="Rhea" id="RHEA-COMP:11604"/>
        <dbReference type="ChEBI" id="CHEBI:15378"/>
        <dbReference type="ChEBI" id="CHEBI:29999"/>
        <dbReference type="ChEBI" id="CHEBI:30616"/>
        <dbReference type="ChEBI" id="CHEBI:83421"/>
        <dbReference type="ChEBI" id="CHEBI:456216"/>
        <dbReference type="EC" id="2.7.11.1"/>
    </reaction>
</comment>
<dbReference type="EMBL" id="KZ305076">
    <property type="protein sequence ID" value="PIA29542.1"/>
    <property type="molecule type" value="Genomic_DNA"/>
</dbReference>
<keyword evidence="3" id="KW-0808">Transferase</keyword>
<dbReference type="InterPro" id="IPR051824">
    <property type="entry name" value="LRR_Rcpt-Like_S/T_Kinase"/>
</dbReference>
<organism evidence="11 12">
    <name type="scientific">Aquilegia coerulea</name>
    <name type="common">Rocky mountain columbine</name>
    <dbReference type="NCBI Taxonomy" id="218851"/>
    <lineage>
        <taxon>Eukaryota</taxon>
        <taxon>Viridiplantae</taxon>
        <taxon>Streptophyta</taxon>
        <taxon>Embryophyta</taxon>
        <taxon>Tracheophyta</taxon>
        <taxon>Spermatophyta</taxon>
        <taxon>Magnoliopsida</taxon>
        <taxon>Ranunculales</taxon>
        <taxon>Ranunculaceae</taxon>
        <taxon>Thalictroideae</taxon>
        <taxon>Aquilegia</taxon>
    </lineage>
</organism>
<dbReference type="InParanoid" id="A0A2G5CE51"/>
<evidence type="ECO:0000259" key="10">
    <source>
        <dbReference type="PROSITE" id="PS50011"/>
    </source>
</evidence>
<proteinExistence type="predicted"/>
<gene>
    <name evidence="11" type="ORF">AQUCO_05900046v1</name>
</gene>
<dbReference type="Pfam" id="PF07714">
    <property type="entry name" value="PK_Tyr_Ser-Thr"/>
    <property type="match status" value="1"/>
</dbReference>
<keyword evidence="4 9" id="KW-0547">Nucleotide-binding</keyword>
<feature type="binding site" evidence="9">
    <location>
        <position position="69"/>
    </location>
    <ligand>
        <name>ATP</name>
        <dbReference type="ChEBI" id="CHEBI:30616"/>
    </ligand>
</feature>
<dbReference type="GO" id="GO:0004674">
    <property type="term" value="F:protein serine/threonine kinase activity"/>
    <property type="evidence" value="ECO:0007669"/>
    <property type="project" value="UniProtKB-KW"/>
</dbReference>
<dbReference type="EC" id="2.7.11.1" evidence="1"/>
<dbReference type="SUPFAM" id="SSF56112">
    <property type="entry name" value="Protein kinase-like (PK-like)"/>
    <property type="match status" value="1"/>
</dbReference>
<keyword evidence="2" id="KW-0723">Serine/threonine-protein kinase</keyword>
<keyword evidence="6 9" id="KW-0067">ATP-binding</keyword>
<evidence type="ECO:0000256" key="3">
    <source>
        <dbReference type="ARBA" id="ARBA00022679"/>
    </source>
</evidence>
<evidence type="ECO:0000256" key="8">
    <source>
        <dbReference type="ARBA" id="ARBA00048679"/>
    </source>
</evidence>
<evidence type="ECO:0000256" key="2">
    <source>
        <dbReference type="ARBA" id="ARBA00022527"/>
    </source>
</evidence>
<evidence type="ECO:0000256" key="9">
    <source>
        <dbReference type="PROSITE-ProRule" id="PRU10141"/>
    </source>
</evidence>
<dbReference type="PANTHER" id="PTHR48006">
    <property type="entry name" value="LEUCINE-RICH REPEAT-CONTAINING PROTEIN DDB_G0281931-RELATED"/>
    <property type="match status" value="1"/>
</dbReference>
<sequence length="113" mass="12827">MDMKNSSKHEDASSNLVEKCLHELGPKSYSNGNLMRFTLNFSESNKIGSGGYGKVYKGQFRSGVLVAVKVLENKDVVEETFMAEVNTMSKAYHRHLVKLYGYCFERDMKALVY</sequence>
<reference evidence="11 12" key="1">
    <citation type="submission" date="2017-09" db="EMBL/GenBank/DDBJ databases">
        <title>WGS assembly of Aquilegia coerulea Goldsmith.</title>
        <authorList>
            <person name="Hodges S."/>
            <person name="Kramer E."/>
            <person name="Nordborg M."/>
            <person name="Tomkins J."/>
            <person name="Borevitz J."/>
            <person name="Derieg N."/>
            <person name="Yan J."/>
            <person name="Mihaltcheva S."/>
            <person name="Hayes R.D."/>
            <person name="Rokhsar D."/>
        </authorList>
    </citation>
    <scope>NUCLEOTIDE SEQUENCE [LARGE SCALE GENOMIC DNA]</scope>
    <source>
        <strain evidence="12">cv. Goldsmith</strain>
    </source>
</reference>
<dbReference type="InterPro" id="IPR001245">
    <property type="entry name" value="Ser-Thr/Tyr_kinase_cat_dom"/>
</dbReference>
<dbReference type="Proteomes" id="UP000230069">
    <property type="component" value="Unassembled WGS sequence"/>
</dbReference>